<name>E9G6B0_DAPPU</name>
<evidence type="ECO:0000313" key="3">
    <source>
        <dbReference type="Proteomes" id="UP000000305"/>
    </source>
</evidence>
<evidence type="ECO:0008006" key="4">
    <source>
        <dbReference type="Google" id="ProtNLM"/>
    </source>
</evidence>
<dbReference type="PANTHER" id="PTHR34153:SF2">
    <property type="entry name" value="SI:CH211-262H13.3-RELATED"/>
    <property type="match status" value="1"/>
</dbReference>
<dbReference type="KEGG" id="dpx:DAPPUDRAFT_99300"/>
<dbReference type="EMBL" id="GL732533">
    <property type="protein sequence ID" value="EFX84903.1"/>
    <property type="molecule type" value="Genomic_DNA"/>
</dbReference>
<gene>
    <name evidence="2" type="ORF">DAPPUDRAFT_99300</name>
</gene>
<feature type="region of interest" description="Disordered" evidence="1">
    <location>
        <begin position="281"/>
        <end position="317"/>
    </location>
</feature>
<evidence type="ECO:0000256" key="1">
    <source>
        <dbReference type="SAM" id="MobiDB-lite"/>
    </source>
</evidence>
<reference evidence="2 3" key="1">
    <citation type="journal article" date="2011" name="Science">
        <title>The ecoresponsive genome of Daphnia pulex.</title>
        <authorList>
            <person name="Colbourne J.K."/>
            <person name="Pfrender M.E."/>
            <person name="Gilbert D."/>
            <person name="Thomas W.K."/>
            <person name="Tucker A."/>
            <person name="Oakley T.H."/>
            <person name="Tokishita S."/>
            <person name="Aerts A."/>
            <person name="Arnold G.J."/>
            <person name="Basu M.K."/>
            <person name="Bauer D.J."/>
            <person name="Caceres C.E."/>
            <person name="Carmel L."/>
            <person name="Casola C."/>
            <person name="Choi J.H."/>
            <person name="Detter J.C."/>
            <person name="Dong Q."/>
            <person name="Dusheyko S."/>
            <person name="Eads B.D."/>
            <person name="Frohlich T."/>
            <person name="Geiler-Samerotte K.A."/>
            <person name="Gerlach D."/>
            <person name="Hatcher P."/>
            <person name="Jogdeo S."/>
            <person name="Krijgsveld J."/>
            <person name="Kriventseva E.V."/>
            <person name="Kultz D."/>
            <person name="Laforsch C."/>
            <person name="Lindquist E."/>
            <person name="Lopez J."/>
            <person name="Manak J.R."/>
            <person name="Muller J."/>
            <person name="Pangilinan J."/>
            <person name="Patwardhan R.P."/>
            <person name="Pitluck S."/>
            <person name="Pritham E.J."/>
            <person name="Rechtsteiner A."/>
            <person name="Rho M."/>
            <person name="Rogozin I.B."/>
            <person name="Sakarya O."/>
            <person name="Salamov A."/>
            <person name="Schaack S."/>
            <person name="Shapiro H."/>
            <person name="Shiga Y."/>
            <person name="Skalitzky C."/>
            <person name="Smith Z."/>
            <person name="Souvorov A."/>
            <person name="Sung W."/>
            <person name="Tang Z."/>
            <person name="Tsuchiya D."/>
            <person name="Tu H."/>
            <person name="Vos H."/>
            <person name="Wang M."/>
            <person name="Wolf Y.I."/>
            <person name="Yamagata H."/>
            <person name="Yamada T."/>
            <person name="Ye Y."/>
            <person name="Shaw J.R."/>
            <person name="Andrews J."/>
            <person name="Crease T.J."/>
            <person name="Tang H."/>
            <person name="Lucas S.M."/>
            <person name="Robertson H.M."/>
            <person name="Bork P."/>
            <person name="Koonin E.V."/>
            <person name="Zdobnov E.M."/>
            <person name="Grigoriev I.V."/>
            <person name="Lynch M."/>
            <person name="Boore J.L."/>
        </authorList>
    </citation>
    <scope>NUCLEOTIDE SEQUENCE [LARGE SCALE GENOMIC DNA]</scope>
</reference>
<dbReference type="AlphaFoldDB" id="E9G6B0"/>
<feature type="region of interest" description="Disordered" evidence="1">
    <location>
        <begin position="582"/>
        <end position="687"/>
    </location>
</feature>
<dbReference type="HOGENOM" id="CLU_025468_0_0_1"/>
<feature type="compositionally biased region" description="Polar residues" evidence="1">
    <location>
        <begin position="308"/>
        <end position="317"/>
    </location>
</feature>
<dbReference type="Proteomes" id="UP000000305">
    <property type="component" value="Unassembled WGS sequence"/>
</dbReference>
<accession>E9G6B0</accession>
<dbReference type="PANTHER" id="PTHR34153">
    <property type="entry name" value="SI:CH211-262H13.3-RELATED-RELATED"/>
    <property type="match status" value="1"/>
</dbReference>
<protein>
    <recommendedName>
        <fullName evidence="4">DUF4806 domain-containing protein</fullName>
    </recommendedName>
</protein>
<feature type="region of interest" description="Disordered" evidence="1">
    <location>
        <begin position="117"/>
        <end position="184"/>
    </location>
</feature>
<feature type="compositionally biased region" description="Polar residues" evidence="1">
    <location>
        <begin position="231"/>
        <end position="247"/>
    </location>
</feature>
<feature type="compositionally biased region" description="Basic and acidic residues" evidence="1">
    <location>
        <begin position="666"/>
        <end position="677"/>
    </location>
</feature>
<proteinExistence type="predicted"/>
<organism evidence="2 3">
    <name type="scientific">Daphnia pulex</name>
    <name type="common">Water flea</name>
    <dbReference type="NCBI Taxonomy" id="6669"/>
    <lineage>
        <taxon>Eukaryota</taxon>
        <taxon>Metazoa</taxon>
        <taxon>Ecdysozoa</taxon>
        <taxon>Arthropoda</taxon>
        <taxon>Crustacea</taxon>
        <taxon>Branchiopoda</taxon>
        <taxon>Diplostraca</taxon>
        <taxon>Cladocera</taxon>
        <taxon>Anomopoda</taxon>
        <taxon>Daphniidae</taxon>
        <taxon>Daphnia</taxon>
    </lineage>
</organism>
<dbReference type="InParanoid" id="E9G6B0"/>
<feature type="compositionally biased region" description="Basic and acidic residues" evidence="1">
    <location>
        <begin position="586"/>
        <end position="599"/>
    </location>
</feature>
<dbReference type="OrthoDB" id="6747351at2759"/>
<feature type="compositionally biased region" description="Basic and acidic residues" evidence="1">
    <location>
        <begin position="637"/>
        <end position="656"/>
    </location>
</feature>
<keyword evidence="3" id="KW-1185">Reference proteome</keyword>
<feature type="region of interest" description="Disordered" evidence="1">
    <location>
        <begin position="207"/>
        <end position="260"/>
    </location>
</feature>
<sequence length="687" mass="77493">MTKTAISWKYILAELYVEDRTELAIVSERWTIDENVLKYPSNLKGPKRMKSIMDHVIPEDTWTEYEYRRIRVCGDWNQAKEMEKRAAANDSDDLKTIQETRKKRLVKKPAKYSPSLFLLENRKRAHSSSSEDNSRVVDPISPVVSKQKRSSDNLENVPQQQKKRRDTVVLESSPSSNVGEDQSTINRFMGEDYLHSKVSECQEVQSGNAAVAKTRNKRDGPVSGLDKSKGFDSTNKNGPKENVNQYSRKNKGSGSKNSSTYLSLASFGRKQSILQETSNNVRQVEAQEKKELSKQQNNFGKQLIPKGKSSTTSTSNRGRLQLLDVAEALKQKSRSFSAMTPHSPIKSFNKKIFADSSQCNGSFKKRIDAGGPTNKSLTVDSRAIITQQPRQNVVMNKCDCSVVKKLILKKLTELAENQKTLAADVRLLLDHIKTEAKTPTTTARDIVQLPVTCIAEWSLLMEVLKSDSNHDILVNDFSKLGGSDLADIVKRIMREVVTDEFGASYVGWMGQHGKYPVYGTKLMDVIFGNKLILHICVCFTNIIRYDLASVDRSPLLPSATKKQVEGATMNYIHRFNQRFNRAKTQIADDKDGSYKRDSESSEDDDPRKQNGNHSESSEDDDPRKQNGNHSESSEDDDPRKQNRNHSESSEDEDPRKQNRNQSENESSPKNDRGHDSDIIDSPVQSDA</sequence>
<feature type="compositionally biased region" description="Polar residues" evidence="1">
    <location>
        <begin position="170"/>
        <end position="184"/>
    </location>
</feature>
<evidence type="ECO:0000313" key="2">
    <source>
        <dbReference type="EMBL" id="EFX84903.1"/>
    </source>
</evidence>